<name>A0A8X6QKX7_NEPPI</name>
<gene>
    <name evidence="1" type="ORF">NPIL_303581</name>
</gene>
<accession>A0A8X6QKX7</accession>
<proteinExistence type="predicted"/>
<comment type="caution">
    <text evidence="1">The sequence shown here is derived from an EMBL/GenBank/DDBJ whole genome shotgun (WGS) entry which is preliminary data.</text>
</comment>
<protein>
    <submittedName>
        <fullName evidence="1">Uncharacterized protein</fullName>
    </submittedName>
</protein>
<dbReference type="AlphaFoldDB" id="A0A8X6QKX7"/>
<dbReference type="Proteomes" id="UP000887013">
    <property type="component" value="Unassembled WGS sequence"/>
</dbReference>
<evidence type="ECO:0000313" key="1">
    <source>
        <dbReference type="EMBL" id="GFU24610.1"/>
    </source>
</evidence>
<reference evidence="1" key="1">
    <citation type="submission" date="2020-08" db="EMBL/GenBank/DDBJ databases">
        <title>Multicomponent nature underlies the extraordinary mechanical properties of spider dragline silk.</title>
        <authorList>
            <person name="Kono N."/>
            <person name="Nakamura H."/>
            <person name="Mori M."/>
            <person name="Yoshida Y."/>
            <person name="Ohtoshi R."/>
            <person name="Malay A.D."/>
            <person name="Moran D.A.P."/>
            <person name="Tomita M."/>
            <person name="Numata K."/>
            <person name="Arakawa K."/>
        </authorList>
    </citation>
    <scope>NUCLEOTIDE SEQUENCE</scope>
</reference>
<organism evidence="1 2">
    <name type="scientific">Nephila pilipes</name>
    <name type="common">Giant wood spider</name>
    <name type="synonym">Nephila maculata</name>
    <dbReference type="NCBI Taxonomy" id="299642"/>
    <lineage>
        <taxon>Eukaryota</taxon>
        <taxon>Metazoa</taxon>
        <taxon>Ecdysozoa</taxon>
        <taxon>Arthropoda</taxon>
        <taxon>Chelicerata</taxon>
        <taxon>Arachnida</taxon>
        <taxon>Araneae</taxon>
        <taxon>Araneomorphae</taxon>
        <taxon>Entelegynae</taxon>
        <taxon>Araneoidea</taxon>
        <taxon>Nephilidae</taxon>
        <taxon>Nephila</taxon>
    </lineage>
</organism>
<evidence type="ECO:0000313" key="2">
    <source>
        <dbReference type="Proteomes" id="UP000887013"/>
    </source>
</evidence>
<sequence length="91" mass="10219">MEKRKRTGDELSSLSSKDLQVIASLRSGLEEESPGGCSPLLSILPSPHLLSRERFHARPNTASEIRSLMDKSSFASIASQEDSEDIRWIWY</sequence>
<dbReference type="EMBL" id="BMAW01032228">
    <property type="protein sequence ID" value="GFU24610.1"/>
    <property type="molecule type" value="Genomic_DNA"/>
</dbReference>
<keyword evidence="2" id="KW-1185">Reference proteome</keyword>